<comment type="caution">
    <text evidence="2">The sequence shown here is derived from an EMBL/GenBank/DDBJ whole genome shotgun (WGS) entry which is preliminary data.</text>
</comment>
<evidence type="ECO:0000256" key="1">
    <source>
        <dbReference type="SAM" id="MobiDB-lite"/>
    </source>
</evidence>
<dbReference type="Pfam" id="PF19474">
    <property type="entry name" value="DUF6011"/>
    <property type="match status" value="1"/>
</dbReference>
<reference evidence="2" key="1">
    <citation type="submission" date="2024-05" db="EMBL/GenBank/DDBJ databases">
        <title>Whole genome shotgun sequence of Streptomyces hygroscopicus NBRC 113678.</title>
        <authorList>
            <person name="Komaki H."/>
            <person name="Tamura T."/>
        </authorList>
    </citation>
    <scope>NUCLEOTIDE SEQUENCE</scope>
    <source>
        <strain evidence="2">N11-34</strain>
    </source>
</reference>
<name>A0ABQ3UF81_STRHY</name>
<keyword evidence="3" id="KW-1185">Reference proteome</keyword>
<evidence type="ECO:0000313" key="3">
    <source>
        <dbReference type="Proteomes" id="UP001054854"/>
    </source>
</evidence>
<feature type="compositionally biased region" description="Basic and acidic residues" evidence="1">
    <location>
        <begin position="43"/>
        <end position="63"/>
    </location>
</feature>
<proteinExistence type="predicted"/>
<dbReference type="EMBL" id="BNEK01000007">
    <property type="protein sequence ID" value="GHJ34242.1"/>
    <property type="molecule type" value="Genomic_DNA"/>
</dbReference>
<dbReference type="RefSeq" id="WP_372499072.1">
    <property type="nucleotide sequence ID" value="NZ_BNEK01000007.1"/>
</dbReference>
<feature type="region of interest" description="Disordered" evidence="1">
    <location>
        <begin position="41"/>
        <end position="69"/>
    </location>
</feature>
<sequence length="69" mass="7725">MTSRPARQAPLLGLPEQGRKPMYCRNPACRRELTSAASRLRGYGKDCDPDNRTPAAREYHLDQDPLPGT</sequence>
<accession>A0ABQ3UF81</accession>
<dbReference type="InterPro" id="IPR046053">
    <property type="entry name" value="DUF6011"/>
</dbReference>
<dbReference type="Proteomes" id="UP001054854">
    <property type="component" value="Unassembled WGS sequence"/>
</dbReference>
<organism evidence="2 3">
    <name type="scientific">Streptomyces hygroscopicus</name>
    <dbReference type="NCBI Taxonomy" id="1912"/>
    <lineage>
        <taxon>Bacteria</taxon>
        <taxon>Bacillati</taxon>
        <taxon>Actinomycetota</taxon>
        <taxon>Actinomycetes</taxon>
        <taxon>Kitasatosporales</taxon>
        <taxon>Streptomycetaceae</taxon>
        <taxon>Streptomyces</taxon>
        <taxon>Streptomyces violaceusniger group</taxon>
    </lineage>
</organism>
<protein>
    <submittedName>
        <fullName evidence="2">Uncharacterized protein</fullName>
    </submittedName>
</protein>
<evidence type="ECO:0000313" key="2">
    <source>
        <dbReference type="EMBL" id="GHJ34242.1"/>
    </source>
</evidence>
<gene>
    <name evidence="2" type="ORF">TPA0910_86750</name>
</gene>